<dbReference type="RefSeq" id="WP_244754110.1">
    <property type="nucleotide sequence ID" value="NZ_CP095074.1"/>
</dbReference>
<proteinExistence type="predicted"/>
<name>A0ABY4H207_9BACI</name>
<reference evidence="1 2" key="1">
    <citation type="submission" date="2022-04" db="EMBL/GenBank/DDBJ databases">
        <title>Halobacillus sp. isolated from saltern.</title>
        <authorList>
            <person name="Won M."/>
            <person name="Lee C.-M."/>
            <person name="Woen H.-Y."/>
            <person name="Kwon S.-W."/>
        </authorList>
    </citation>
    <scope>NUCLEOTIDE SEQUENCE [LARGE SCALE GENOMIC DNA]</scope>
    <source>
        <strain evidence="1 2">SSTM10-2</strain>
    </source>
</reference>
<dbReference type="EMBL" id="CP095074">
    <property type="protein sequence ID" value="UOQ94448.1"/>
    <property type="molecule type" value="Genomic_DNA"/>
</dbReference>
<keyword evidence="2" id="KW-1185">Reference proteome</keyword>
<gene>
    <name evidence="1" type="ORF">MUO14_05700</name>
</gene>
<organism evidence="1 2">
    <name type="scientific">Halobacillus shinanisalinarum</name>
    <dbReference type="NCBI Taxonomy" id="2932258"/>
    <lineage>
        <taxon>Bacteria</taxon>
        <taxon>Bacillati</taxon>
        <taxon>Bacillota</taxon>
        <taxon>Bacilli</taxon>
        <taxon>Bacillales</taxon>
        <taxon>Bacillaceae</taxon>
        <taxon>Halobacillus</taxon>
    </lineage>
</organism>
<sequence>MTHHSRPLAPIVKIWLDDLPTSFTHAFVERLDYEWMVEVVNPFPIPLIEDREYVLQISFEQDNGHFYPNNDIQSFDVSTGNEFTIYRFFMYPPT</sequence>
<evidence type="ECO:0000313" key="1">
    <source>
        <dbReference type="EMBL" id="UOQ94448.1"/>
    </source>
</evidence>
<evidence type="ECO:0000313" key="2">
    <source>
        <dbReference type="Proteomes" id="UP000831880"/>
    </source>
</evidence>
<accession>A0ABY4H207</accession>
<dbReference type="Proteomes" id="UP000831880">
    <property type="component" value="Chromosome"/>
</dbReference>
<protein>
    <submittedName>
        <fullName evidence="1">Uncharacterized protein</fullName>
    </submittedName>
</protein>